<dbReference type="Gene3D" id="3.30.479.30">
    <property type="entry name" value="Band 7 domain"/>
    <property type="match status" value="1"/>
</dbReference>
<dbReference type="Proteomes" id="UP000664417">
    <property type="component" value="Unassembled WGS sequence"/>
</dbReference>
<dbReference type="InterPro" id="IPR043202">
    <property type="entry name" value="Band-7_stomatin-like"/>
</dbReference>
<proteinExistence type="inferred from homology"/>
<dbReference type="Pfam" id="PF01145">
    <property type="entry name" value="Band_7"/>
    <property type="match status" value="1"/>
</dbReference>
<reference evidence="4" key="1">
    <citation type="submission" date="2021-03" db="EMBL/GenBank/DDBJ databases">
        <authorList>
            <person name="Wang G."/>
        </authorList>
    </citation>
    <scope>NUCLEOTIDE SEQUENCE</scope>
    <source>
        <strain evidence="4">KCTC 12899</strain>
    </source>
</reference>
<dbReference type="EMBL" id="JAFREP010000019">
    <property type="protein sequence ID" value="MBO1320826.1"/>
    <property type="molecule type" value="Genomic_DNA"/>
</dbReference>
<comment type="caution">
    <text evidence="4">The sequence shown here is derived from an EMBL/GenBank/DDBJ whole genome shotgun (WGS) entry which is preliminary data.</text>
</comment>
<dbReference type="PANTHER" id="PTHR10264:SF83">
    <property type="entry name" value="BLL5629 PROTEIN"/>
    <property type="match status" value="1"/>
</dbReference>
<gene>
    <name evidence="4" type="ORF">J3U88_20275</name>
</gene>
<sequence>MIRKITVHQNQLVLVFRNGVFNRVLQPGTHFLNALFGKETYRLVNTDEPQADFSDMKFLFHSPLLEDYLEVVNLKSGEHALVWIDDRLHGMLKAGRYGFWKAAGELRVERFTPNLEPFTHAELETLLAMPSVASNFAVFEFPLETQTILYHNRLVRDVLGPSRHVYWRNVGQWEIKTRKEATPLSQTKLIGEPALAEHLESIDLQDNEAALVWLDNRLHDLLGAGNHAMWRSAGAIRFERLTVNREPFRHKALATVLGLPNHDAYLEVFELGDGEKGLLTRDGEIEAVLEPGTHIYWRGLGKLAIQNVSVQEQVLDLVGQEMMTIDKVSLRMNIIVSYRIADVLQALSGVQDIAGALYRQTQLILRTVVGSRTLDELLTDKTLFVNELEAVLKTWAAERGLVLVTAGIRDIILPGEMKSLLNQVTEAKKRAEAELIRRREETASARSQANTARLFAQNPTLMRLRELEAVETIMEGSENTFLFGNGAVLDQIQSKFLIPNE</sequence>
<dbReference type="PANTHER" id="PTHR10264">
    <property type="entry name" value="BAND 7 PROTEIN-RELATED"/>
    <property type="match status" value="1"/>
</dbReference>
<dbReference type="GO" id="GO:0005886">
    <property type="term" value="C:plasma membrane"/>
    <property type="evidence" value="ECO:0007669"/>
    <property type="project" value="InterPro"/>
</dbReference>
<evidence type="ECO:0000313" key="4">
    <source>
        <dbReference type="EMBL" id="MBO1320826.1"/>
    </source>
</evidence>
<accession>A0A8J7U6X6</accession>
<dbReference type="SMART" id="SM00244">
    <property type="entry name" value="PHB"/>
    <property type="match status" value="1"/>
</dbReference>
<dbReference type="PRINTS" id="PR00721">
    <property type="entry name" value="STOMATIN"/>
</dbReference>
<dbReference type="CDD" id="cd13438">
    <property type="entry name" value="SPFH_eoslipins_u2"/>
    <property type="match status" value="1"/>
</dbReference>
<evidence type="ECO:0000256" key="2">
    <source>
        <dbReference type="ARBA" id="ARBA00008164"/>
    </source>
</evidence>
<comment type="similarity">
    <text evidence="2">Belongs to the band 7/mec-2 family.</text>
</comment>
<protein>
    <recommendedName>
        <fullName evidence="3">Band 7 domain-containing protein</fullName>
    </recommendedName>
</protein>
<feature type="domain" description="Band 7" evidence="3">
    <location>
        <begin position="266"/>
        <end position="425"/>
    </location>
</feature>
<keyword evidence="5" id="KW-1185">Reference proteome</keyword>
<organism evidence="4 5">
    <name type="scientific">Acanthopleuribacter pedis</name>
    <dbReference type="NCBI Taxonomy" id="442870"/>
    <lineage>
        <taxon>Bacteria</taxon>
        <taxon>Pseudomonadati</taxon>
        <taxon>Acidobacteriota</taxon>
        <taxon>Holophagae</taxon>
        <taxon>Acanthopleuribacterales</taxon>
        <taxon>Acanthopleuribacteraceae</taxon>
        <taxon>Acanthopleuribacter</taxon>
    </lineage>
</organism>
<comment type="subcellular location">
    <subcellularLocation>
        <location evidence="1">Membrane</location>
        <topology evidence="1">Single-pass membrane protein</topology>
    </subcellularLocation>
</comment>
<evidence type="ECO:0000256" key="1">
    <source>
        <dbReference type="ARBA" id="ARBA00004167"/>
    </source>
</evidence>
<evidence type="ECO:0000259" key="3">
    <source>
        <dbReference type="SMART" id="SM00244"/>
    </source>
</evidence>
<dbReference type="InterPro" id="IPR001107">
    <property type="entry name" value="Band_7"/>
</dbReference>
<dbReference type="SUPFAM" id="SSF117892">
    <property type="entry name" value="Band 7/SPFH domain"/>
    <property type="match status" value="1"/>
</dbReference>
<dbReference type="InterPro" id="IPR036013">
    <property type="entry name" value="Band_7/SPFH_dom_sf"/>
</dbReference>
<dbReference type="InterPro" id="IPR001972">
    <property type="entry name" value="Stomatin_HflK_fam"/>
</dbReference>
<evidence type="ECO:0000313" key="5">
    <source>
        <dbReference type="Proteomes" id="UP000664417"/>
    </source>
</evidence>
<dbReference type="RefSeq" id="WP_207860787.1">
    <property type="nucleotide sequence ID" value="NZ_JAFREP010000019.1"/>
</dbReference>
<dbReference type="AlphaFoldDB" id="A0A8J7U6X6"/>
<name>A0A8J7U6X6_9BACT</name>